<protein>
    <recommendedName>
        <fullName evidence="5">AIG1-type G domain-containing protein</fullName>
    </recommendedName>
</protein>
<evidence type="ECO:0000256" key="3">
    <source>
        <dbReference type="ARBA" id="ARBA00023134"/>
    </source>
</evidence>
<feature type="domain" description="AIG1-type G" evidence="5">
    <location>
        <begin position="11"/>
        <end position="210"/>
    </location>
</feature>
<evidence type="ECO:0000313" key="6">
    <source>
        <dbReference type="EMBL" id="CAF1406109.1"/>
    </source>
</evidence>
<dbReference type="InterPro" id="IPR045058">
    <property type="entry name" value="GIMA/IAN/Toc"/>
</dbReference>
<dbReference type="Gene3D" id="3.40.50.300">
    <property type="entry name" value="P-loop containing nucleotide triphosphate hydrolases"/>
    <property type="match status" value="1"/>
</dbReference>
<keyword evidence="3" id="KW-0342">GTP-binding</keyword>
<organism evidence="6 8">
    <name type="scientific">Adineta steineri</name>
    <dbReference type="NCBI Taxonomy" id="433720"/>
    <lineage>
        <taxon>Eukaryota</taxon>
        <taxon>Metazoa</taxon>
        <taxon>Spiralia</taxon>
        <taxon>Gnathifera</taxon>
        <taxon>Rotifera</taxon>
        <taxon>Eurotatoria</taxon>
        <taxon>Bdelloidea</taxon>
        <taxon>Adinetida</taxon>
        <taxon>Adinetidae</taxon>
        <taxon>Adineta</taxon>
    </lineage>
</organism>
<evidence type="ECO:0000313" key="7">
    <source>
        <dbReference type="EMBL" id="CAF4049088.1"/>
    </source>
</evidence>
<dbReference type="SUPFAM" id="SSF52540">
    <property type="entry name" value="P-loop containing nucleoside triphosphate hydrolases"/>
    <property type="match status" value="1"/>
</dbReference>
<keyword evidence="4" id="KW-0175">Coiled coil</keyword>
<reference evidence="6" key="1">
    <citation type="submission" date="2021-02" db="EMBL/GenBank/DDBJ databases">
        <authorList>
            <person name="Nowell W R."/>
        </authorList>
    </citation>
    <scope>NUCLEOTIDE SEQUENCE</scope>
</reference>
<dbReference type="Proteomes" id="UP000663868">
    <property type="component" value="Unassembled WGS sequence"/>
</dbReference>
<dbReference type="Proteomes" id="UP000663860">
    <property type="component" value="Unassembled WGS sequence"/>
</dbReference>
<evidence type="ECO:0000256" key="2">
    <source>
        <dbReference type="ARBA" id="ARBA00022741"/>
    </source>
</evidence>
<feature type="coiled-coil region" evidence="4">
    <location>
        <begin position="197"/>
        <end position="245"/>
    </location>
</feature>
<dbReference type="Pfam" id="PF04548">
    <property type="entry name" value="AIG1"/>
    <property type="match status" value="1"/>
</dbReference>
<dbReference type="GO" id="GO:0005525">
    <property type="term" value="F:GTP binding"/>
    <property type="evidence" value="ECO:0007669"/>
    <property type="project" value="UniProtKB-KW"/>
</dbReference>
<dbReference type="AlphaFoldDB" id="A0A815L9C0"/>
<dbReference type="InterPro" id="IPR006703">
    <property type="entry name" value="G_AIG1"/>
</dbReference>
<evidence type="ECO:0000313" key="8">
    <source>
        <dbReference type="Proteomes" id="UP000663860"/>
    </source>
</evidence>
<accession>A0A815L9C0</accession>
<dbReference type="PANTHER" id="PTHR10903">
    <property type="entry name" value="GTPASE, IMAP FAMILY MEMBER-RELATED"/>
    <property type="match status" value="1"/>
</dbReference>
<evidence type="ECO:0000256" key="4">
    <source>
        <dbReference type="SAM" id="Coils"/>
    </source>
</evidence>
<evidence type="ECO:0000256" key="1">
    <source>
        <dbReference type="ARBA" id="ARBA00008535"/>
    </source>
</evidence>
<dbReference type="EMBL" id="CAJNOE010001259">
    <property type="protein sequence ID" value="CAF1406109.1"/>
    <property type="molecule type" value="Genomic_DNA"/>
</dbReference>
<dbReference type="EMBL" id="CAJOBB010003597">
    <property type="protein sequence ID" value="CAF4049088.1"/>
    <property type="molecule type" value="Genomic_DNA"/>
</dbReference>
<dbReference type="InterPro" id="IPR027417">
    <property type="entry name" value="P-loop_NTPase"/>
</dbReference>
<dbReference type="PANTHER" id="PTHR10903:SF184">
    <property type="entry name" value="GTP-BINDING PROTEIN A"/>
    <property type="match status" value="1"/>
</dbReference>
<name>A0A815L9C0_9BILA</name>
<comment type="caution">
    <text evidence="6">The sequence shown here is derived from an EMBL/GenBank/DDBJ whole genome shotgun (WGS) entry which is preliminary data.</text>
</comment>
<proteinExistence type="inferred from homology"/>
<keyword evidence="2" id="KW-0547">Nucleotide-binding</keyword>
<evidence type="ECO:0000259" key="5">
    <source>
        <dbReference type="Pfam" id="PF04548"/>
    </source>
</evidence>
<gene>
    <name evidence="6" type="ORF">IZO911_LOCUS39792</name>
    <name evidence="7" type="ORF">KXQ929_LOCUS31413</name>
</gene>
<comment type="similarity">
    <text evidence="1">Belongs to the TRAFAC class TrmE-Era-EngA-EngB-Septin-like GTPase superfamily. AIG1/Toc34/Toc159-like paraseptin GTPase family. IAN subfamily.</text>
</comment>
<sequence length="310" mass="34898">MATSNNSVGAIILGTSGAGKRFLGNVILGREAFKHQYRSNTVTAKTEYQESSFNGQTYAIYNIPDLIENDQERIELNKREIDISFRQHPNAVVFYVFSTNHGRIKNEDVVAFNAINTAYPLSKKSLIAAVNGVDPNRSSDYDAETTTVLSSLLKMHVPHICFVNQISQPSDREPVRRQLIQTITSAMRKSHNKVPEVNSQSDEILKLKKQIEQDRQEYRLEIGNLKRALDDLEKQQKKLQDEIQKPKGAQGQTVMYQKKPCDNCLSCHYLGASPCANAGYYHLFYGSGYGNTYGVHPYSPLVACNCNCHK</sequence>